<keyword evidence="1" id="KW-0812">Transmembrane</keyword>
<evidence type="ECO:0000313" key="3">
    <source>
        <dbReference type="Proteomes" id="UP000075304"/>
    </source>
</evidence>
<keyword evidence="1" id="KW-0472">Membrane</keyword>
<reference evidence="2 3" key="1">
    <citation type="submission" date="2016-01" db="EMBL/GenBank/DDBJ databases">
        <title>Genome Sequences of Twelve Sporeforming Bacillus Species Isolated from Foods.</title>
        <authorList>
            <person name="Berendsen E.M."/>
            <person name="Wells-Bennik M.H."/>
            <person name="Krawcyk A.O."/>
            <person name="De Jong A."/>
            <person name="Holsappel S."/>
            <person name="Eijlander R.T."/>
            <person name="Kuipers O.P."/>
        </authorList>
    </citation>
    <scope>NUCLEOTIDE SEQUENCE [LARGE SCALE GENOMIC DNA]</scope>
    <source>
        <strain evidence="2 3">B4099</strain>
    </source>
</reference>
<comment type="caution">
    <text evidence="2">The sequence shown here is derived from an EMBL/GenBank/DDBJ whole genome shotgun (WGS) entry which is preliminary data.</text>
</comment>
<name>A0A150KDI7_HEYCO</name>
<evidence type="ECO:0000256" key="1">
    <source>
        <dbReference type="SAM" id="Phobius"/>
    </source>
</evidence>
<sequence>MGKLNVTESPCRGERFILKSKRVVFGTIVLFLVVVVLAGYFIWFSK</sequence>
<feature type="transmembrane region" description="Helical" evidence="1">
    <location>
        <begin position="23"/>
        <end position="43"/>
    </location>
</feature>
<dbReference type="EMBL" id="LQYI01000066">
    <property type="protein sequence ID" value="KYC67670.1"/>
    <property type="molecule type" value="Genomic_DNA"/>
</dbReference>
<accession>A0A150KDI7</accession>
<dbReference type="AlphaFoldDB" id="A0A150KDI7"/>
<dbReference type="PATRIC" id="fig|1398.25.peg.3432"/>
<keyword evidence="1" id="KW-1133">Transmembrane helix</keyword>
<organism evidence="2 3">
    <name type="scientific">Heyndrickxia coagulans</name>
    <name type="common">Weizmannia coagulans</name>
    <dbReference type="NCBI Taxonomy" id="1398"/>
    <lineage>
        <taxon>Bacteria</taxon>
        <taxon>Bacillati</taxon>
        <taxon>Bacillota</taxon>
        <taxon>Bacilli</taxon>
        <taxon>Bacillales</taxon>
        <taxon>Bacillaceae</taxon>
        <taxon>Heyndrickxia</taxon>
    </lineage>
</organism>
<dbReference type="Proteomes" id="UP000075304">
    <property type="component" value="Unassembled WGS sequence"/>
</dbReference>
<evidence type="ECO:0000313" key="2">
    <source>
        <dbReference type="EMBL" id="KYC67670.1"/>
    </source>
</evidence>
<protein>
    <submittedName>
        <fullName evidence="2">Uncharacterized protein</fullName>
    </submittedName>
</protein>
<proteinExistence type="predicted"/>
<gene>
    <name evidence="2" type="ORF">B4099_0395</name>
</gene>